<evidence type="ECO:0000256" key="2">
    <source>
        <dbReference type="ARBA" id="ARBA00022679"/>
    </source>
</evidence>
<dbReference type="GO" id="GO:0005524">
    <property type="term" value="F:ATP binding"/>
    <property type="evidence" value="ECO:0007669"/>
    <property type="project" value="UniProtKB-KW"/>
</dbReference>
<dbReference type="SUPFAM" id="SSF56112">
    <property type="entry name" value="Protein kinase-like (PK-like)"/>
    <property type="match status" value="1"/>
</dbReference>
<dbReference type="PANTHER" id="PTHR24345:SF0">
    <property type="entry name" value="CELL CYCLE SERINE_THREONINE-PROTEIN KINASE CDC5_MSD2"/>
    <property type="match status" value="1"/>
</dbReference>
<evidence type="ECO:0000256" key="5">
    <source>
        <dbReference type="ARBA" id="ARBA00022840"/>
    </source>
</evidence>
<keyword evidence="1 7" id="KW-0723">Serine/threonine-protein kinase</keyword>
<dbReference type="InterPro" id="IPR011009">
    <property type="entry name" value="Kinase-like_dom_sf"/>
</dbReference>
<reference evidence="7 8" key="1">
    <citation type="submission" date="2019-06" db="EMBL/GenBank/DDBJ databases">
        <title>New taxonomy in bacterial strain CC-CFT640, isolated from vineyard.</title>
        <authorList>
            <person name="Lin S.-Y."/>
            <person name="Tsai C.-F."/>
            <person name="Young C.-C."/>
        </authorList>
    </citation>
    <scope>NUCLEOTIDE SEQUENCE [LARGE SCALE GENOMIC DNA]</scope>
    <source>
        <strain evidence="7 8">CC-CFT640</strain>
    </source>
</reference>
<dbReference type="EMBL" id="VDUZ01000011">
    <property type="protein sequence ID" value="TXL76341.1"/>
    <property type="molecule type" value="Genomic_DNA"/>
</dbReference>
<organism evidence="7 8">
    <name type="scientific">Vineibacter terrae</name>
    <dbReference type="NCBI Taxonomy" id="2586908"/>
    <lineage>
        <taxon>Bacteria</taxon>
        <taxon>Pseudomonadati</taxon>
        <taxon>Pseudomonadota</taxon>
        <taxon>Alphaproteobacteria</taxon>
        <taxon>Hyphomicrobiales</taxon>
        <taxon>Vineibacter</taxon>
    </lineage>
</organism>
<dbReference type="PROSITE" id="PS50011">
    <property type="entry name" value="PROTEIN_KINASE_DOM"/>
    <property type="match status" value="1"/>
</dbReference>
<evidence type="ECO:0000256" key="1">
    <source>
        <dbReference type="ARBA" id="ARBA00022527"/>
    </source>
</evidence>
<evidence type="ECO:0000256" key="4">
    <source>
        <dbReference type="ARBA" id="ARBA00022777"/>
    </source>
</evidence>
<dbReference type="SMART" id="SM00220">
    <property type="entry name" value="S_TKc"/>
    <property type="match status" value="1"/>
</dbReference>
<dbReference type="InterPro" id="IPR000719">
    <property type="entry name" value="Prot_kinase_dom"/>
</dbReference>
<accession>A0A5C8PNR8</accession>
<keyword evidence="2" id="KW-0808">Transferase</keyword>
<evidence type="ECO:0000259" key="6">
    <source>
        <dbReference type="PROSITE" id="PS50011"/>
    </source>
</evidence>
<dbReference type="OrthoDB" id="9805504at2"/>
<dbReference type="AlphaFoldDB" id="A0A5C8PNR8"/>
<comment type="caution">
    <text evidence="7">The sequence shown here is derived from an EMBL/GenBank/DDBJ whole genome shotgun (WGS) entry which is preliminary data.</text>
</comment>
<keyword evidence="8" id="KW-1185">Reference proteome</keyword>
<name>A0A5C8PNR8_9HYPH</name>
<keyword evidence="3" id="KW-0547">Nucleotide-binding</keyword>
<dbReference type="RefSeq" id="WP_147847151.1">
    <property type="nucleotide sequence ID" value="NZ_VDUZ01000011.1"/>
</dbReference>
<dbReference type="Pfam" id="PF00069">
    <property type="entry name" value="Pkinase"/>
    <property type="match status" value="1"/>
</dbReference>
<proteinExistence type="predicted"/>
<feature type="domain" description="Protein kinase" evidence="6">
    <location>
        <begin position="23"/>
        <end position="308"/>
    </location>
</feature>
<evidence type="ECO:0000313" key="7">
    <source>
        <dbReference type="EMBL" id="TXL76341.1"/>
    </source>
</evidence>
<dbReference type="Gene3D" id="1.10.510.10">
    <property type="entry name" value="Transferase(Phosphotransferase) domain 1"/>
    <property type="match status" value="1"/>
</dbReference>
<dbReference type="Proteomes" id="UP000321638">
    <property type="component" value="Unassembled WGS sequence"/>
</dbReference>
<evidence type="ECO:0000313" key="8">
    <source>
        <dbReference type="Proteomes" id="UP000321638"/>
    </source>
</evidence>
<gene>
    <name evidence="7" type="ORF">FHP25_11865</name>
</gene>
<sequence>MTGRAEDLPPGTSFLTVRGRRHGRVMELLGAGGQGAVYTVDIDGSRFALKWYHDSIVKVDKTLRARLSRAIGVGPPTDRFLWPIDLVEVANSGSFGYVMPLRQSEYAGMRGLIARPPNRLELPLAKRVMVCHSVAHNFLELHARGFCYQDINFGNIFLNPNSGDVVICDNDNVDVDGMDASVFGTRKFMAPEVVMRRALPSTKTDLFSMAVLFFYILHGWHPLDGRREAEIQIMDSSAEVHLYGSHPVFLFDPTDPANGPVQGFHEPIVARWNSLTPALRTLLVRSFTIGLRQPGERILEPEWRGAFARMVDAIIPCRACGFEQSLHLEAGGQSLAPHACVACGAPLVKPPVLLFGRDVVTLAPGGRIALRHLDPDRSLDFTSHGGVIEAHPERPNIWGLRNLTNTAWRATLPDAGAVTVEPGRAVRIMHGAVIDFGRRTGRLLAVAAAPAAPRQPQWQTR</sequence>
<keyword evidence="5" id="KW-0067">ATP-binding</keyword>
<keyword evidence="4 7" id="KW-0418">Kinase</keyword>
<protein>
    <submittedName>
        <fullName evidence="7">Serine/threonine protein kinase</fullName>
    </submittedName>
</protein>
<dbReference type="PANTHER" id="PTHR24345">
    <property type="entry name" value="SERINE/THREONINE-PROTEIN KINASE PLK"/>
    <property type="match status" value="1"/>
</dbReference>
<dbReference type="GO" id="GO:0004674">
    <property type="term" value="F:protein serine/threonine kinase activity"/>
    <property type="evidence" value="ECO:0007669"/>
    <property type="project" value="UniProtKB-KW"/>
</dbReference>
<evidence type="ECO:0000256" key="3">
    <source>
        <dbReference type="ARBA" id="ARBA00022741"/>
    </source>
</evidence>